<sequence length="463" mass="52427">MALEILGERYEVQQQLGKKAGRKTLLARQVSTGELVVVKLLSFTNDFEWDDLKLFEREAETLKALSHPSIPRYLDYFEVNSTNIKGFALVQTYIPAQTLEQYLNAGRSFTEDEVKQIAKQVLEILVYLHGLNPPVIHRDIKPSNILLGDRSGNSIGQVYLVDFGSVQTIAVREGGTRTVVGTYGYMPPEQFGGRTTPASDLYSLGATLIYLVTGTHPADLPQKDLRIEFEQVANNSPSFTRYLRSITEPSLEKRLSSASYALQALEQPQPLNTIALQKGKPVGSKIQLNKNWDYFEIIVPPPGFKRSMLFSGLFAIAWNSFILFWTVGVLSAGFPASIPFVLFSLPFWFAGWSMLSGIIFNLFASMRLRVDREQIYFKNELFGFKFNRHRPYPRESITKLVYIPRHFQRDVEGNRISIPAELIIWAGVEKYQLGGGNSIKSEPEIEWLAQELSDWLGIPITRT</sequence>
<accession>A0A951QJA6</accession>
<evidence type="ECO:0000256" key="2">
    <source>
        <dbReference type="ARBA" id="ARBA00022840"/>
    </source>
</evidence>
<dbReference type="Proteomes" id="UP000729701">
    <property type="component" value="Unassembled WGS sequence"/>
</dbReference>
<reference evidence="5" key="1">
    <citation type="submission" date="2021-05" db="EMBL/GenBank/DDBJ databases">
        <authorList>
            <person name="Pietrasiak N."/>
            <person name="Ward R."/>
            <person name="Stajich J.E."/>
            <person name="Kurbessoian T."/>
        </authorList>
    </citation>
    <scope>NUCLEOTIDE SEQUENCE</scope>
    <source>
        <strain evidence="5">GSE-NOS-MK-12-04C</strain>
    </source>
</reference>
<dbReference type="Pfam" id="PF00069">
    <property type="entry name" value="Pkinase"/>
    <property type="match status" value="1"/>
</dbReference>
<keyword evidence="5" id="KW-0808">Transferase</keyword>
<dbReference type="InterPro" id="IPR008271">
    <property type="entry name" value="Ser/Thr_kinase_AS"/>
</dbReference>
<gene>
    <name evidence="5" type="ORF">KME60_02825</name>
</gene>
<dbReference type="GO" id="GO:0005524">
    <property type="term" value="F:ATP binding"/>
    <property type="evidence" value="ECO:0007669"/>
    <property type="project" value="UniProtKB-KW"/>
</dbReference>
<dbReference type="PROSITE" id="PS50011">
    <property type="entry name" value="PROTEIN_KINASE_DOM"/>
    <property type="match status" value="1"/>
</dbReference>
<protein>
    <submittedName>
        <fullName evidence="5">Serine/threonine protein kinase</fullName>
    </submittedName>
</protein>
<dbReference type="InterPro" id="IPR011009">
    <property type="entry name" value="Kinase-like_dom_sf"/>
</dbReference>
<dbReference type="CDD" id="cd14014">
    <property type="entry name" value="STKc_PknB_like"/>
    <property type="match status" value="1"/>
</dbReference>
<dbReference type="PANTHER" id="PTHR24363">
    <property type="entry name" value="SERINE/THREONINE PROTEIN KINASE"/>
    <property type="match status" value="1"/>
</dbReference>
<keyword evidence="5" id="KW-0418">Kinase</keyword>
<dbReference type="EMBL" id="JAHHGZ010000002">
    <property type="protein sequence ID" value="MBW4666391.1"/>
    <property type="molecule type" value="Genomic_DNA"/>
</dbReference>
<evidence type="ECO:0000256" key="3">
    <source>
        <dbReference type="SAM" id="Phobius"/>
    </source>
</evidence>
<keyword evidence="2" id="KW-0067">ATP-binding</keyword>
<dbReference type="SUPFAM" id="SSF56112">
    <property type="entry name" value="Protein kinase-like (PK-like)"/>
    <property type="match status" value="1"/>
</dbReference>
<reference evidence="5" key="2">
    <citation type="journal article" date="2022" name="Microbiol. Resour. Announc.">
        <title>Metagenome Sequencing to Explore Phylogenomics of Terrestrial Cyanobacteria.</title>
        <authorList>
            <person name="Ward R.D."/>
            <person name="Stajich J.E."/>
            <person name="Johansen J.R."/>
            <person name="Huntemann M."/>
            <person name="Clum A."/>
            <person name="Foster B."/>
            <person name="Foster B."/>
            <person name="Roux S."/>
            <person name="Palaniappan K."/>
            <person name="Varghese N."/>
            <person name="Mukherjee S."/>
            <person name="Reddy T.B.K."/>
            <person name="Daum C."/>
            <person name="Copeland A."/>
            <person name="Chen I.A."/>
            <person name="Ivanova N.N."/>
            <person name="Kyrpides N.C."/>
            <person name="Shapiro N."/>
            <person name="Eloe-Fadrosh E.A."/>
            <person name="Pietrasiak N."/>
        </authorList>
    </citation>
    <scope>NUCLEOTIDE SEQUENCE</scope>
    <source>
        <strain evidence="5">GSE-NOS-MK-12-04C</strain>
    </source>
</reference>
<comment type="caution">
    <text evidence="5">The sequence shown here is derived from an EMBL/GenBank/DDBJ whole genome shotgun (WGS) entry which is preliminary data.</text>
</comment>
<keyword evidence="3" id="KW-0812">Transmembrane</keyword>
<dbReference type="PANTHER" id="PTHR24363:SF7">
    <property type="entry name" value="SERINE_THREONINE-PROTEIN KINASE-LIKE PROTEIN E"/>
    <property type="match status" value="1"/>
</dbReference>
<name>A0A951QJA6_9CYAN</name>
<proteinExistence type="predicted"/>
<evidence type="ECO:0000313" key="6">
    <source>
        <dbReference type="Proteomes" id="UP000729701"/>
    </source>
</evidence>
<evidence type="ECO:0000259" key="4">
    <source>
        <dbReference type="PROSITE" id="PS50011"/>
    </source>
</evidence>
<feature type="domain" description="Protein kinase" evidence="4">
    <location>
        <begin position="10"/>
        <end position="272"/>
    </location>
</feature>
<feature type="transmembrane region" description="Helical" evidence="3">
    <location>
        <begin position="340"/>
        <end position="364"/>
    </location>
</feature>
<dbReference type="PROSITE" id="PS00108">
    <property type="entry name" value="PROTEIN_KINASE_ST"/>
    <property type="match status" value="1"/>
</dbReference>
<evidence type="ECO:0000256" key="1">
    <source>
        <dbReference type="ARBA" id="ARBA00022741"/>
    </source>
</evidence>
<keyword evidence="3" id="KW-0472">Membrane</keyword>
<keyword evidence="5" id="KW-0723">Serine/threonine-protein kinase</keyword>
<dbReference type="Gene3D" id="1.10.510.10">
    <property type="entry name" value="Transferase(Phosphotransferase) domain 1"/>
    <property type="match status" value="1"/>
</dbReference>
<dbReference type="InterPro" id="IPR000719">
    <property type="entry name" value="Prot_kinase_dom"/>
</dbReference>
<dbReference type="AlphaFoldDB" id="A0A951QJA6"/>
<evidence type="ECO:0000313" key="5">
    <source>
        <dbReference type="EMBL" id="MBW4666391.1"/>
    </source>
</evidence>
<keyword evidence="3" id="KW-1133">Transmembrane helix</keyword>
<dbReference type="SMART" id="SM00220">
    <property type="entry name" value="S_TKc"/>
    <property type="match status" value="1"/>
</dbReference>
<keyword evidence="1" id="KW-0547">Nucleotide-binding</keyword>
<organism evidence="5 6">
    <name type="scientific">Cyanomargarita calcarea GSE-NOS-MK-12-04C</name>
    <dbReference type="NCBI Taxonomy" id="2839659"/>
    <lineage>
        <taxon>Bacteria</taxon>
        <taxon>Bacillati</taxon>
        <taxon>Cyanobacteriota</taxon>
        <taxon>Cyanophyceae</taxon>
        <taxon>Nostocales</taxon>
        <taxon>Cyanomargaritaceae</taxon>
        <taxon>Cyanomargarita</taxon>
    </lineage>
</organism>
<dbReference type="GO" id="GO:0004674">
    <property type="term" value="F:protein serine/threonine kinase activity"/>
    <property type="evidence" value="ECO:0007669"/>
    <property type="project" value="UniProtKB-KW"/>
</dbReference>
<feature type="transmembrane region" description="Helical" evidence="3">
    <location>
        <begin position="313"/>
        <end position="334"/>
    </location>
</feature>